<dbReference type="EMBL" id="CP039247">
    <property type="protein sequence ID" value="QCB27874.1"/>
    <property type="molecule type" value="Genomic_DNA"/>
</dbReference>
<gene>
    <name evidence="1" type="ORF">CENDO_02880</name>
</gene>
<dbReference type="Proteomes" id="UP000296352">
    <property type="component" value="Chromosome"/>
</dbReference>
<reference evidence="1 2" key="1">
    <citation type="submission" date="2019-04" db="EMBL/GenBank/DDBJ databases">
        <title>Corynebacterium endometrii sp. nov., isolated from the uterus of a cow with endometritis.</title>
        <authorList>
            <person name="Ballas P."/>
            <person name="Ruckert C."/>
            <person name="Wagener K."/>
            <person name="Drillich M."/>
            <person name="Kaempfer P."/>
            <person name="Busse H.-J."/>
            <person name="Ehling-Schulz M."/>
        </authorList>
    </citation>
    <scope>NUCLEOTIDE SEQUENCE [LARGE SCALE GENOMIC DNA]</scope>
    <source>
        <strain evidence="1 2">LMM-1653</strain>
    </source>
</reference>
<dbReference type="SUPFAM" id="SSF53697">
    <property type="entry name" value="SIS domain"/>
    <property type="match status" value="1"/>
</dbReference>
<name>A0A4P7QGH1_9CORY</name>
<accession>A0A4P7QGH1</accession>
<sequence length="368" mass="38527">MMAMTNSYDPETVRYFDIAHEGAQIRAIAQALPEIEKAVSGIDPRSVIILATDQVSRACAEFITSAPTPASGRAVTGRWPVTVASALPGYVGALDVVVVVGERGECDWASQALITAHNRGATCVYAGPAEGPLAGDVPQSELQIPALPGVEGLSPARVIATIYAVLALANRGAARNPELAGVLMGWAAAVDHELENLSPARGADINPGRELARFVAGAWSIHSGLGQPHPPEGTPTLGQRIGHVAAALWSAHGIPAAAVDTAQLPMVLEKYHERARELDAGTSHVDDIFHDPFIDGEAPRADLVPLKVILWAQDNTDLPHALAVNSMASHSAEGRSVTGESASPELSDIRTALCLIARAYAVTAYTPQ</sequence>
<evidence type="ECO:0000313" key="1">
    <source>
        <dbReference type="EMBL" id="QCB27874.1"/>
    </source>
</evidence>
<protein>
    <recommendedName>
        <fullName evidence="3">Bifunctional glucose-6-phosphate/mannose-6-phosphate isomerase C-terminal domain-containing protein</fullName>
    </recommendedName>
</protein>
<dbReference type="GO" id="GO:0097367">
    <property type="term" value="F:carbohydrate derivative binding"/>
    <property type="evidence" value="ECO:0007669"/>
    <property type="project" value="InterPro"/>
</dbReference>
<keyword evidence="2" id="KW-1185">Reference proteome</keyword>
<organism evidence="1 2">
    <name type="scientific">Corynebacterium endometrii</name>
    <dbReference type="NCBI Taxonomy" id="2488819"/>
    <lineage>
        <taxon>Bacteria</taxon>
        <taxon>Bacillati</taxon>
        <taxon>Actinomycetota</taxon>
        <taxon>Actinomycetes</taxon>
        <taxon>Mycobacteriales</taxon>
        <taxon>Corynebacteriaceae</taxon>
        <taxon>Corynebacterium</taxon>
    </lineage>
</organism>
<proteinExistence type="predicted"/>
<dbReference type="GO" id="GO:1901135">
    <property type="term" value="P:carbohydrate derivative metabolic process"/>
    <property type="evidence" value="ECO:0007669"/>
    <property type="project" value="InterPro"/>
</dbReference>
<dbReference type="InterPro" id="IPR046348">
    <property type="entry name" value="SIS_dom_sf"/>
</dbReference>
<dbReference type="KEGG" id="cee:CENDO_02880"/>
<dbReference type="AlphaFoldDB" id="A0A4P7QGH1"/>
<evidence type="ECO:0008006" key="3">
    <source>
        <dbReference type="Google" id="ProtNLM"/>
    </source>
</evidence>
<evidence type="ECO:0000313" key="2">
    <source>
        <dbReference type="Proteomes" id="UP000296352"/>
    </source>
</evidence>